<keyword evidence="2" id="KW-0274">FAD</keyword>
<keyword evidence="6" id="KW-1185">Reference proteome</keyword>
<feature type="domain" description="FAD-binding" evidence="4">
    <location>
        <begin position="5"/>
        <end position="375"/>
    </location>
</feature>
<dbReference type="Pfam" id="PF01494">
    <property type="entry name" value="FAD_binding_3"/>
    <property type="match status" value="1"/>
</dbReference>
<dbReference type="PANTHER" id="PTHR43004">
    <property type="entry name" value="TRK SYSTEM POTASSIUM UPTAKE PROTEIN"/>
    <property type="match status" value="1"/>
</dbReference>
<gene>
    <name evidence="5" type="ORF">SBRCBS47491_004728</name>
</gene>
<dbReference type="Proteomes" id="UP001642406">
    <property type="component" value="Unassembled WGS sequence"/>
</dbReference>
<evidence type="ECO:0000313" key="6">
    <source>
        <dbReference type="Proteomes" id="UP001642406"/>
    </source>
</evidence>
<reference evidence="5 6" key="1">
    <citation type="submission" date="2024-01" db="EMBL/GenBank/DDBJ databases">
        <authorList>
            <person name="Allen C."/>
            <person name="Tagirdzhanova G."/>
        </authorList>
    </citation>
    <scope>NUCLEOTIDE SEQUENCE [LARGE SCALE GENOMIC DNA]</scope>
</reference>
<evidence type="ECO:0000256" key="2">
    <source>
        <dbReference type="ARBA" id="ARBA00022827"/>
    </source>
</evidence>
<sequence>MTTIDTPALIVGAGPAGASLASFLSSEPYAIKGIMVSAAPTTSQTPRAHIVNAAALECLRDIGLEEACIRGGTSGESMLHTRWCHDMTGEEYARVYSWGNDPKRRGDYEDATPSRHIDLPQTVFEPIVVERAMTDGWAVRFSTTFERYELNADGTITSHLVDNVTQARFSVRSTYLFGCDGARSPILRQLGVPLIQQPGQGLALNVLVDVDLGGFIDARMGNLHWVFQPDEDYPGFAWSGLIRMVKPWNQWMFILFPQDPDTAKFVMPTHEQLLARCRAIVGRRGADLPLRIVDVSKWYINEIVAESYAVGNIFCLGDAVHRHPPFNGLGSNTCVQDAFNLAWKVKHVVAGAAGAGLLASYSPERQPVGLGVVTRANQGIRDHQPVWKELGLLEDTPAARVQSLADLEQPTLEACRRRERLFAAIEATGHEFHAIGVEMNHRYESSAIVLDDEIQAARTPPPWPADPILYHRSSTFPGSRLPHAWLIHRLPRPQHTSTLDLAGHGVFTLLTGIGGDRWKAAASAVGTQLGITIVAYSIGWGQDYEDVYRDWNRKREVAEPGCVLVRPDRYICWRSMDLVDDCEARLRKVLEQVLSRS</sequence>
<dbReference type="Gene3D" id="3.40.30.120">
    <property type="match status" value="1"/>
</dbReference>
<dbReference type="InterPro" id="IPR050641">
    <property type="entry name" value="RIFMO-like"/>
</dbReference>
<dbReference type="InterPro" id="IPR036188">
    <property type="entry name" value="FAD/NAD-bd_sf"/>
</dbReference>
<evidence type="ECO:0000313" key="5">
    <source>
        <dbReference type="EMBL" id="CAK7222028.1"/>
    </source>
</evidence>
<comment type="caution">
    <text evidence="5">The sequence shown here is derived from an EMBL/GenBank/DDBJ whole genome shotgun (WGS) entry which is preliminary data.</text>
</comment>
<name>A0ABP0BQT6_9PEZI</name>
<evidence type="ECO:0000256" key="1">
    <source>
        <dbReference type="ARBA" id="ARBA00022630"/>
    </source>
</evidence>
<dbReference type="Gene3D" id="3.50.50.60">
    <property type="entry name" value="FAD/NAD(P)-binding domain"/>
    <property type="match status" value="1"/>
</dbReference>
<protein>
    <recommendedName>
        <fullName evidence="4">FAD-binding domain-containing protein</fullName>
    </recommendedName>
</protein>
<proteinExistence type="predicted"/>
<evidence type="ECO:0000256" key="3">
    <source>
        <dbReference type="ARBA" id="ARBA00023002"/>
    </source>
</evidence>
<dbReference type="EMBL" id="CAWUHC010000037">
    <property type="protein sequence ID" value="CAK7222028.1"/>
    <property type="molecule type" value="Genomic_DNA"/>
</dbReference>
<dbReference type="SUPFAM" id="SSF51905">
    <property type="entry name" value="FAD/NAD(P)-binding domain"/>
    <property type="match status" value="1"/>
</dbReference>
<dbReference type="PANTHER" id="PTHR43004:SF8">
    <property type="entry name" value="FAD-BINDING DOMAIN-CONTAINING PROTEIN-RELATED"/>
    <property type="match status" value="1"/>
</dbReference>
<dbReference type="Gene3D" id="3.30.9.10">
    <property type="entry name" value="D-Amino Acid Oxidase, subunit A, domain 2"/>
    <property type="match status" value="1"/>
</dbReference>
<dbReference type="InterPro" id="IPR002938">
    <property type="entry name" value="FAD-bd"/>
</dbReference>
<organism evidence="5 6">
    <name type="scientific">Sporothrix bragantina</name>
    <dbReference type="NCBI Taxonomy" id="671064"/>
    <lineage>
        <taxon>Eukaryota</taxon>
        <taxon>Fungi</taxon>
        <taxon>Dikarya</taxon>
        <taxon>Ascomycota</taxon>
        <taxon>Pezizomycotina</taxon>
        <taxon>Sordariomycetes</taxon>
        <taxon>Sordariomycetidae</taxon>
        <taxon>Ophiostomatales</taxon>
        <taxon>Ophiostomataceae</taxon>
        <taxon>Sporothrix</taxon>
    </lineage>
</organism>
<dbReference type="PRINTS" id="PR00420">
    <property type="entry name" value="RNGMNOXGNASE"/>
</dbReference>
<keyword evidence="1" id="KW-0285">Flavoprotein</keyword>
<evidence type="ECO:0000259" key="4">
    <source>
        <dbReference type="Pfam" id="PF01494"/>
    </source>
</evidence>
<dbReference type="Pfam" id="PF21274">
    <property type="entry name" value="Rng_hyd_C"/>
    <property type="match status" value="1"/>
</dbReference>
<keyword evidence="3" id="KW-0560">Oxidoreductase</keyword>
<accession>A0ABP0BQT6</accession>